<name>A0A9N9DDR5_9GLOM</name>
<protein>
    <submittedName>
        <fullName evidence="2">2804_t:CDS:1</fullName>
    </submittedName>
</protein>
<accession>A0A9N9DDR5</accession>
<feature type="non-terminal residue" evidence="2">
    <location>
        <position position="1"/>
    </location>
</feature>
<evidence type="ECO:0000313" key="3">
    <source>
        <dbReference type="Proteomes" id="UP000789572"/>
    </source>
</evidence>
<evidence type="ECO:0000313" key="2">
    <source>
        <dbReference type="EMBL" id="CAG8632548.1"/>
    </source>
</evidence>
<organism evidence="2 3">
    <name type="scientific">Paraglomus occultum</name>
    <dbReference type="NCBI Taxonomy" id="144539"/>
    <lineage>
        <taxon>Eukaryota</taxon>
        <taxon>Fungi</taxon>
        <taxon>Fungi incertae sedis</taxon>
        <taxon>Mucoromycota</taxon>
        <taxon>Glomeromycotina</taxon>
        <taxon>Glomeromycetes</taxon>
        <taxon>Paraglomerales</taxon>
        <taxon>Paraglomeraceae</taxon>
        <taxon>Paraglomus</taxon>
    </lineage>
</organism>
<dbReference type="AlphaFoldDB" id="A0A9N9DDR5"/>
<evidence type="ECO:0000256" key="1">
    <source>
        <dbReference type="SAM" id="MobiDB-lite"/>
    </source>
</evidence>
<keyword evidence="3" id="KW-1185">Reference proteome</keyword>
<feature type="region of interest" description="Disordered" evidence="1">
    <location>
        <begin position="143"/>
        <end position="189"/>
    </location>
</feature>
<comment type="caution">
    <text evidence="2">The sequence shown here is derived from an EMBL/GenBank/DDBJ whole genome shotgun (WGS) entry which is preliminary data.</text>
</comment>
<dbReference type="OrthoDB" id="2399986at2759"/>
<proteinExistence type="predicted"/>
<gene>
    <name evidence="2" type="ORF">POCULU_LOCUS8970</name>
</gene>
<dbReference type="EMBL" id="CAJVPJ010002977">
    <property type="protein sequence ID" value="CAG8632548.1"/>
    <property type="molecule type" value="Genomic_DNA"/>
</dbReference>
<sequence>MPSKPEPRVGGSKFSNFFVPLKTYNVDNFFMDLPASKWSLGIYINRIIEGPDSDLTFDQLLTSFIESPENINKILSIPLSIRGFCANYVKWLKSLCGKAIIQSCREFFDAKMNLEKKKIINSVVKESVNVVAHTNGLRTFLQPSVSSGTEAPQPIPSEIQENTYYAPSDNDDNKDTTDDENISDNKSTYIKDPDYFDSLVNNVNLSYIGREEEPITASSTSTIPIVTTWDSFIIDNFDILKVFNCLRNSLPKKSPEVHPQYWGVLDLTGQHRPTKKKLIKKWNELVNNFKSDIAWSMVELEQFETNFFDNIEDPDAQKRVPILHAHMTILKAYLEHLKLPINEGELMIHFVAPAFRQQLVASQERRRVDQDPNDDHARMGQRTDLTITLPTGPALEGFICEVSGGLPAGCPKKIWTDKLKIMVGMRDMINRIIKTFPGLLPEDYMKIVVFGCQVIGLQINLYAMDVRAYGIYRFGMIDKVFLPASTQELSAYESVHVMLRSLETLEQYPDIFYGYSNEGVDYYYYGINSESLCPLCKLDHEDGEDVEGNYGTGSYYIKCEASEIDMIQYIGRASSADAEII</sequence>
<reference evidence="2" key="1">
    <citation type="submission" date="2021-06" db="EMBL/GenBank/DDBJ databases">
        <authorList>
            <person name="Kallberg Y."/>
            <person name="Tangrot J."/>
            <person name="Rosling A."/>
        </authorList>
    </citation>
    <scope>NUCLEOTIDE SEQUENCE</scope>
    <source>
        <strain evidence="2">IA702</strain>
    </source>
</reference>
<dbReference type="Proteomes" id="UP000789572">
    <property type="component" value="Unassembled WGS sequence"/>
</dbReference>